<sequence length="1098" mass="118374">MQAPVGSSLSLPLLLFSLSSTTTATFEASSPPLAAHTSFSTLPAHRAHRSCTTAHPVLARSHSEVTPPSFREMANVGLITDFYGGPGLGALGGPPSGHNYKRAVYRAPPKDFTVEVLPPTKFGSGYCYGMRITALSAERSDAHSTTSGASSGSGSSFSEYEVWRRWEDCLWFQEILETEYALMAREKRARLAAGKGVKKNGVYMHSNQAASFESLPPGPDAKMIAKDIHDVVPRLTKKGTLFRASQATIDQRGQEFEALIGALFQEDVPTLVKELREARLCRDFFGYWRRDLDHDRKRGKARQSTGGGSTSARNSVASSAFSMYFSASNISLQLPNAFSDLPPSPAMPAFQETSRPSSMIRDDAPQRRSSGKAPVQYATSDSSTSTASSSRSPTSATSAPHDMTFFVSERGSLALALPQDDPSADYLNMPLSAPARVQPGPWAAESPHTFPAEDEIGLPEEIYLPDHKVHSEALPSEFHHGLQALPEDTEFNPAAPSGTYLAEIQEAPRVPARRQRNNSCPDRTNRNCMVFSPDAPRSAGPTSNAFTTIDGLHLDTDPRRLLAPARLHHDRGRPLGDPQTPTTATTSSRAPSSLFSSFSTDASRRSSWRSSVASITSETSFAPSFTSSFANGSCADFSRPRLPSPESLYSVASDAETATDDDREVYSDGDGRETALGFHRHRESVTTIGSMLSDLSIDSSILPRSLTPPPGGHLRRSLSAGSRGPGGLPGLGVPGSEELWYEQQEDLIDAYFYDPGILSATPAVPEPFHKEVASPDRFPKPFRDRPPGQFHLPWSPQELSSSRPSTPSSSVSASSPATSPSLPSAQPTAVPVRTHTTSPPPQPPTPGTPAGVENVTLKAVLNASIVLLRVSRGSPLAEVRERLRDKFAGQEGVKLTPSFVIGWAPPSAAAGAGGPGGLLALRGRPRSNSASSVGSMSPQALRYVYSEQDWQTALASCTGGKMTAQHDMFELFCLIWLSALNHSLFIPEPTFSVSVSYLAVRWDITTYHDPHIHCIGYIPAFAHCLVSHFCRSDTSLRDSLRIRAMYVVVVPLRALSLSSLDTTRVLAATGHDRTLHITILFSTSFAARPPHAQDLSDV</sequence>
<feature type="region of interest" description="Disordered" evidence="1">
    <location>
        <begin position="702"/>
        <end position="731"/>
    </location>
</feature>
<organism evidence="3 4">
    <name type="scientific">Trametes cubensis</name>
    <dbReference type="NCBI Taxonomy" id="1111947"/>
    <lineage>
        <taxon>Eukaryota</taxon>
        <taxon>Fungi</taxon>
        <taxon>Dikarya</taxon>
        <taxon>Basidiomycota</taxon>
        <taxon>Agaricomycotina</taxon>
        <taxon>Agaricomycetes</taxon>
        <taxon>Polyporales</taxon>
        <taxon>Polyporaceae</taxon>
        <taxon>Trametes</taxon>
    </lineage>
</organism>
<evidence type="ECO:0000313" key="4">
    <source>
        <dbReference type="Proteomes" id="UP001215151"/>
    </source>
</evidence>
<feature type="compositionally biased region" description="Basic and acidic residues" evidence="1">
    <location>
        <begin position="769"/>
        <end position="786"/>
    </location>
</feature>
<feature type="compositionally biased region" description="Low complexity" evidence="1">
    <location>
        <begin position="378"/>
        <end position="399"/>
    </location>
</feature>
<feature type="region of interest" description="Disordered" evidence="1">
    <location>
        <begin position="295"/>
        <end position="314"/>
    </location>
</feature>
<feature type="region of interest" description="Disordered" evidence="1">
    <location>
        <begin position="343"/>
        <end position="400"/>
    </location>
</feature>
<accession>A0AAD7TPF1</accession>
<feature type="region of interest" description="Disordered" evidence="1">
    <location>
        <begin position="510"/>
        <end position="551"/>
    </location>
</feature>
<keyword evidence="2" id="KW-0732">Signal</keyword>
<name>A0AAD7TPF1_9APHY</name>
<dbReference type="EMBL" id="JAPEVG010000231">
    <property type="protein sequence ID" value="KAJ8473209.1"/>
    <property type="molecule type" value="Genomic_DNA"/>
</dbReference>
<feature type="region of interest" description="Disordered" evidence="1">
    <location>
        <begin position="565"/>
        <end position="598"/>
    </location>
</feature>
<feature type="compositionally biased region" description="Pro residues" evidence="1">
    <location>
        <begin position="838"/>
        <end position="847"/>
    </location>
</feature>
<dbReference type="AlphaFoldDB" id="A0AAD7TPF1"/>
<evidence type="ECO:0000256" key="1">
    <source>
        <dbReference type="SAM" id="MobiDB-lite"/>
    </source>
</evidence>
<evidence type="ECO:0000256" key="2">
    <source>
        <dbReference type="SAM" id="SignalP"/>
    </source>
</evidence>
<reference evidence="3" key="1">
    <citation type="submission" date="2022-11" db="EMBL/GenBank/DDBJ databases">
        <title>Genome Sequence of Cubamyces cubensis.</title>
        <authorList>
            <person name="Buettner E."/>
        </authorList>
    </citation>
    <scope>NUCLEOTIDE SEQUENCE</scope>
    <source>
        <strain evidence="3">MPL-01</strain>
    </source>
</reference>
<evidence type="ECO:0000313" key="3">
    <source>
        <dbReference type="EMBL" id="KAJ8473209.1"/>
    </source>
</evidence>
<dbReference type="Proteomes" id="UP001215151">
    <property type="component" value="Unassembled WGS sequence"/>
</dbReference>
<comment type="caution">
    <text evidence="3">The sequence shown here is derived from an EMBL/GenBank/DDBJ whole genome shotgun (WGS) entry which is preliminary data.</text>
</comment>
<feature type="region of interest" description="Disordered" evidence="1">
    <location>
        <begin position="645"/>
        <end position="672"/>
    </location>
</feature>
<keyword evidence="4" id="KW-1185">Reference proteome</keyword>
<feature type="compositionally biased region" description="Low complexity" evidence="1">
    <location>
        <begin position="580"/>
        <end position="598"/>
    </location>
</feature>
<protein>
    <recommendedName>
        <fullName evidence="5">PX domain-containing protein</fullName>
    </recommendedName>
</protein>
<feature type="region of interest" description="Disordered" evidence="1">
    <location>
        <begin position="769"/>
        <end position="852"/>
    </location>
</feature>
<feature type="signal peptide" evidence="2">
    <location>
        <begin position="1"/>
        <end position="24"/>
    </location>
</feature>
<proteinExistence type="predicted"/>
<feature type="compositionally biased region" description="Low complexity" evidence="1">
    <location>
        <begin position="800"/>
        <end position="837"/>
    </location>
</feature>
<gene>
    <name evidence="3" type="ORF">ONZ51_g8014</name>
</gene>
<feature type="chain" id="PRO_5042160820" description="PX domain-containing protein" evidence="2">
    <location>
        <begin position="25"/>
        <end position="1098"/>
    </location>
</feature>
<evidence type="ECO:0008006" key="5">
    <source>
        <dbReference type="Google" id="ProtNLM"/>
    </source>
</evidence>